<organism evidence="1 2">
    <name type="scientific">Methanobrevibacter olleyae</name>
    <dbReference type="NCBI Taxonomy" id="294671"/>
    <lineage>
        <taxon>Archaea</taxon>
        <taxon>Methanobacteriati</taxon>
        <taxon>Methanobacteriota</taxon>
        <taxon>Methanomada group</taxon>
        <taxon>Methanobacteria</taxon>
        <taxon>Methanobacteriales</taxon>
        <taxon>Methanobacteriaceae</taxon>
        <taxon>Methanobrevibacter</taxon>
    </lineage>
</organism>
<dbReference type="STRING" id="294671.YLM1_1775"/>
<dbReference type="PATRIC" id="fig|294671.3.peg.1845"/>
<evidence type="ECO:0000313" key="2">
    <source>
        <dbReference type="Proteomes" id="UP000066376"/>
    </source>
</evidence>
<reference evidence="2" key="2">
    <citation type="submission" date="2016-02" db="EMBL/GenBank/DDBJ databases">
        <title>The draft genome sequence of the rumen methanogen Methanobrevibacter olleyae YLM1.</title>
        <authorList>
            <consortium name="New Zealand Agricultural Greenhouse Gas Research Centre/Pastoral Greenhouse Gas Research Consortium"/>
            <person name="Kelly W.J."/>
            <person name="Li D."/>
            <person name="Lambie S.C."/>
            <person name="Attwood G.T."/>
            <person name="Altermann E."/>
            <person name="Leahy S.C."/>
        </authorList>
    </citation>
    <scope>NUCLEOTIDE SEQUENCE [LARGE SCALE GENOMIC DNA]</scope>
    <source>
        <strain evidence="2">YLM1</strain>
    </source>
</reference>
<accession>A0A126R1Q4</accession>
<evidence type="ECO:0000313" key="1">
    <source>
        <dbReference type="EMBL" id="AMK16330.1"/>
    </source>
</evidence>
<proteinExistence type="predicted"/>
<dbReference type="KEGG" id="mol:YLM1_1775"/>
<dbReference type="Proteomes" id="UP000066376">
    <property type="component" value="Chromosome"/>
</dbReference>
<dbReference type="RefSeq" id="WP_067148734.1">
    <property type="nucleotide sequence ID" value="NZ_CP014265.1"/>
</dbReference>
<gene>
    <name evidence="1" type="ORF">YLM1_1775</name>
</gene>
<keyword evidence="2" id="KW-1185">Reference proteome</keyword>
<dbReference type="GeneID" id="28490084"/>
<dbReference type="Gene3D" id="3.10.450.40">
    <property type="match status" value="1"/>
</dbReference>
<name>A0A126R1Q4_METOL</name>
<sequence length="126" mass="13933">MEADDKIFGCDYSSTGQVSETGDILLVCGIDNAIQSIINQILTEKGFYPSIDTEYGSEIYESLGEDIEELNLDALKVYLTNALLENERVAGINRLDVLVTVTKTINVILEVLFVNGTEETMSFEII</sequence>
<reference evidence="1 2" key="1">
    <citation type="journal article" date="2016" name="Genome Announc.">
        <title>Draft Genome Sequence of the Rumen Methanogen Methanobrevibacter olleyae YLM1.</title>
        <authorList>
            <person name="Kelly W.J."/>
            <person name="Li D."/>
            <person name="Lambie S.C."/>
            <person name="Cox F."/>
            <person name="Attwood G.T."/>
            <person name="Altermann E."/>
            <person name="Leahy S.C."/>
        </authorList>
    </citation>
    <scope>NUCLEOTIDE SEQUENCE [LARGE SCALE GENOMIC DNA]</scope>
    <source>
        <strain evidence="1 2">YLM1</strain>
    </source>
</reference>
<dbReference type="SUPFAM" id="SSF160719">
    <property type="entry name" value="gpW/gp25-like"/>
    <property type="match status" value="1"/>
</dbReference>
<protein>
    <submittedName>
        <fullName evidence="1">Phage-related protein</fullName>
    </submittedName>
</protein>
<dbReference type="AlphaFoldDB" id="A0A126R1Q4"/>
<dbReference type="EMBL" id="CP014265">
    <property type="protein sequence ID" value="AMK16330.1"/>
    <property type="molecule type" value="Genomic_DNA"/>
</dbReference>